<proteinExistence type="predicted"/>
<sequence>MAAADQDQGSSIPASPITARKPPLAFIVSPPGVGAAARVRQYANQENLNPSFKPNQPNNPHQIAIKQTTLKKLDDSPSSYDTSLSLLENMTALGLDSYGDEDLQMPEDDGGRLRRILESLVQRVAHLNQRAQEVAYENHVRPNQQTAHDEKLIAMRMEQEQLEEANFQLMDRLKQCAKEKLCLERKAKSNYMALEKKFNAIKFKDKQYKNEIRKREIECERVQKKLRGLVISDRSTINAPVLKSCLPGPSAKGTAQRVPIADKLIAPEEMMLLQDSVSRLETRIATLTEEGVQMREFITSVVEFLDSCSDADKGFSWSVKSCPFNMVREQLVSRFADFASSFNKLTNTDDIKTETHQFHIAELEEAAEQEQLIQRALYIKANVGDSQPNSELLPGQHARKIMKPLTSRFQIQK</sequence>
<dbReference type="AlphaFoldDB" id="A0A0H5QGW2"/>
<name>A0A0H5QGW2_9EUKA</name>
<evidence type="ECO:0000313" key="2">
    <source>
        <dbReference type="EMBL" id="CRZ00847.1"/>
    </source>
</evidence>
<reference evidence="2" key="1">
    <citation type="submission" date="2015-04" db="EMBL/GenBank/DDBJ databases">
        <title>The genome sequence of the plant pathogenic Rhizarian Plasmodiophora brassicae reveals insights in its biotrophic life cycle and the origin of chitin synthesis.</title>
        <authorList>
            <person name="Schwelm A."/>
            <person name="Fogelqvist J."/>
            <person name="Knaust A."/>
            <person name="Julke S."/>
            <person name="Lilja T."/>
            <person name="Dhandapani V."/>
            <person name="Bonilla-Rosso G."/>
            <person name="Karlsson M."/>
            <person name="Shevchenko A."/>
            <person name="Choi S.R."/>
            <person name="Kim H.G."/>
            <person name="Park J.Y."/>
            <person name="Lim Y.P."/>
            <person name="Ludwig-Muller J."/>
            <person name="Dixelius C."/>
        </authorList>
    </citation>
    <scope>NUCLEOTIDE SEQUENCE</scope>
    <source>
        <tissue evidence="2">Potato root galls</tissue>
    </source>
</reference>
<protein>
    <submittedName>
        <fullName evidence="2">Uncharacterized protein</fullName>
    </submittedName>
</protein>
<organism evidence="2">
    <name type="scientific">Spongospora subterranea</name>
    <dbReference type="NCBI Taxonomy" id="70186"/>
    <lineage>
        <taxon>Eukaryota</taxon>
        <taxon>Sar</taxon>
        <taxon>Rhizaria</taxon>
        <taxon>Endomyxa</taxon>
        <taxon>Phytomyxea</taxon>
        <taxon>Plasmodiophorida</taxon>
        <taxon>Plasmodiophoridae</taxon>
        <taxon>Spongospora</taxon>
    </lineage>
</organism>
<dbReference type="EMBL" id="HACM01000405">
    <property type="protein sequence ID" value="CRZ00847.1"/>
    <property type="molecule type" value="Transcribed_RNA"/>
</dbReference>
<feature type="region of interest" description="Disordered" evidence="1">
    <location>
        <begin position="1"/>
        <end position="21"/>
    </location>
</feature>
<accession>A0A0H5QGW2</accession>
<evidence type="ECO:0000256" key="1">
    <source>
        <dbReference type="SAM" id="MobiDB-lite"/>
    </source>
</evidence>